<proteinExistence type="predicted"/>
<gene>
    <name evidence="1" type="ORF">SA2016_0849</name>
</gene>
<sequence length="52" mass="5336">MNRYKFDLVDETGAVVGGGWVVAPGPGAARRTASLFLGGGSTVRLEGEGARE</sequence>
<evidence type="ECO:0000313" key="1">
    <source>
        <dbReference type="EMBL" id="AMM31537.1"/>
    </source>
</evidence>
<dbReference type="RefSeq" id="WP_157089108.1">
    <property type="nucleotide sequence ID" value="NZ_BJMO01000067.1"/>
</dbReference>
<dbReference type="KEGG" id="satk:SA2016_0849"/>
<protein>
    <submittedName>
        <fullName evidence="1">Uncharacterized protein</fullName>
    </submittedName>
</protein>
<organism evidence="1 2">
    <name type="scientific">Sinomonas atrocyanea</name>
    <dbReference type="NCBI Taxonomy" id="37927"/>
    <lineage>
        <taxon>Bacteria</taxon>
        <taxon>Bacillati</taxon>
        <taxon>Actinomycetota</taxon>
        <taxon>Actinomycetes</taxon>
        <taxon>Micrococcales</taxon>
        <taxon>Micrococcaceae</taxon>
        <taxon>Sinomonas</taxon>
    </lineage>
</organism>
<dbReference type="Proteomes" id="UP000070134">
    <property type="component" value="Chromosome"/>
</dbReference>
<keyword evidence="2" id="KW-1185">Reference proteome</keyword>
<dbReference type="STRING" id="37927.SA2016_0849"/>
<name>A0A126ZX52_9MICC</name>
<dbReference type="AlphaFoldDB" id="A0A126ZX52"/>
<reference evidence="1 2" key="1">
    <citation type="submission" date="2016-02" db="EMBL/GenBank/DDBJ databases">
        <title>Complete genome of Sinomonas atrocyanea KCTC 3377.</title>
        <authorList>
            <person name="Kim K.M."/>
        </authorList>
    </citation>
    <scope>NUCLEOTIDE SEQUENCE [LARGE SCALE GENOMIC DNA]</scope>
    <source>
        <strain evidence="1 2">KCTC 3377</strain>
    </source>
</reference>
<accession>A0A126ZX52</accession>
<evidence type="ECO:0000313" key="2">
    <source>
        <dbReference type="Proteomes" id="UP000070134"/>
    </source>
</evidence>
<dbReference type="EMBL" id="CP014518">
    <property type="protein sequence ID" value="AMM31537.1"/>
    <property type="molecule type" value="Genomic_DNA"/>
</dbReference>